<dbReference type="EMBL" id="UGWP01000002">
    <property type="protein sequence ID" value="SUF54932.1"/>
    <property type="molecule type" value="Genomic_DNA"/>
</dbReference>
<gene>
    <name evidence="1" type="ORF">NCTC10252_00099</name>
</gene>
<organism evidence="1 2">
    <name type="scientific">Salmonella enterica</name>
    <name type="common">Salmonella choleraesuis</name>
    <dbReference type="NCBI Taxonomy" id="28901"/>
    <lineage>
        <taxon>Bacteria</taxon>
        <taxon>Pseudomonadati</taxon>
        <taxon>Pseudomonadota</taxon>
        <taxon>Gammaproteobacteria</taxon>
        <taxon>Enterobacterales</taxon>
        <taxon>Enterobacteriaceae</taxon>
        <taxon>Salmonella</taxon>
    </lineage>
</organism>
<evidence type="ECO:0008006" key="3">
    <source>
        <dbReference type="Google" id="ProtNLM"/>
    </source>
</evidence>
<evidence type="ECO:0000313" key="1">
    <source>
        <dbReference type="EMBL" id="SUF54932.1"/>
    </source>
</evidence>
<evidence type="ECO:0000313" key="2">
    <source>
        <dbReference type="Proteomes" id="UP000254597"/>
    </source>
</evidence>
<proteinExistence type="predicted"/>
<sequence>MYTLTRLIQSLISSGHSKAAQESVSADSEGPKELTSIRLKPSTRAYLQAQSDHLGISLSQSINMIIDGVVELETSPVKNSFDTIYDRIMMLFDSHGIMPLDRRRMLSKYGVTTAILKSRDDFLDLVTPEMICDLSDWFCVRQKWLNGVSTEICETRNIIWYKNAEGMALTMLEQALLNKGLKVYVIKRHGIDMQRAEEIDDNINNLDMGFIFETNRTVAGVTFRRFEICEFQRWNYVRCREHLKLIFKFLDQYNEKFRHSGTSISFDGISLDDEVLEPLRNGKLLPAQLRDKFYHHQIWYPEDYTADVNHQYLSMDFERYLDGLKKGPGKYFTRKTTKYNSTEWEVKIYGSVEETLTYYSLSEALLDQAQRYSKTNQNTLNSDS</sequence>
<reference evidence="1 2" key="1">
    <citation type="submission" date="2018-06" db="EMBL/GenBank/DDBJ databases">
        <authorList>
            <consortium name="Pathogen Informatics"/>
            <person name="Doyle S."/>
        </authorList>
    </citation>
    <scope>NUCLEOTIDE SEQUENCE [LARGE SCALE GENOMIC DNA]</scope>
    <source>
        <strain evidence="1 2">NCTC10252</strain>
    </source>
</reference>
<name>A0A379QER1_SALER</name>
<protein>
    <recommendedName>
        <fullName evidence="3">Conjugal transfer protein TraE</fullName>
    </recommendedName>
</protein>
<dbReference type="Proteomes" id="UP000254597">
    <property type="component" value="Unassembled WGS sequence"/>
</dbReference>
<dbReference type="AlphaFoldDB" id="A0A379QER1"/>
<accession>A0A379QER1</accession>